<evidence type="ECO:0000313" key="8">
    <source>
        <dbReference type="EMBL" id="CUR31520.1"/>
    </source>
</evidence>
<evidence type="ECO:0000256" key="4">
    <source>
        <dbReference type="PIRNR" id="PIRNR002756"/>
    </source>
</evidence>
<dbReference type="PANTHER" id="PTHR42996:SF1">
    <property type="entry name" value="PHOSPHATE-BINDING PROTEIN PSTS"/>
    <property type="match status" value="1"/>
</dbReference>
<keyword evidence="6" id="KW-0732">Signal</keyword>
<dbReference type="PROSITE" id="PS51257">
    <property type="entry name" value="PROKAR_LIPOPROTEIN"/>
    <property type="match status" value="1"/>
</dbReference>
<dbReference type="GO" id="GO:0035435">
    <property type="term" value="P:phosphate ion transmembrane transport"/>
    <property type="evidence" value="ECO:0007669"/>
    <property type="project" value="InterPro"/>
</dbReference>
<dbReference type="EMBL" id="CZDF01000132">
    <property type="protein sequence ID" value="CUR31520.1"/>
    <property type="molecule type" value="Genomic_DNA"/>
</dbReference>
<name>A0A1J1LGC3_9CYAN</name>
<dbReference type="Proteomes" id="UP000184315">
    <property type="component" value="Unassembled WGS sequence"/>
</dbReference>
<proteinExistence type="inferred from homology"/>
<evidence type="ECO:0000256" key="5">
    <source>
        <dbReference type="SAM" id="MobiDB-lite"/>
    </source>
</evidence>
<dbReference type="PIRSF" id="PIRSF002756">
    <property type="entry name" value="PstS"/>
    <property type="match status" value="1"/>
</dbReference>
<dbReference type="Pfam" id="PF12849">
    <property type="entry name" value="PBP_like_2"/>
    <property type="match status" value="1"/>
</dbReference>
<dbReference type="OrthoDB" id="9790048at2"/>
<dbReference type="InterPro" id="IPR005673">
    <property type="entry name" value="ABC_phos-bd_PstS"/>
</dbReference>
<dbReference type="InterPro" id="IPR050962">
    <property type="entry name" value="Phosphate-bind_PstS"/>
</dbReference>
<evidence type="ECO:0000259" key="7">
    <source>
        <dbReference type="Pfam" id="PF12849"/>
    </source>
</evidence>
<accession>A0A1J1LGC3</accession>
<keyword evidence="3 4" id="KW-0592">Phosphate transport</keyword>
<reference evidence="9" key="1">
    <citation type="submission" date="2015-10" db="EMBL/GenBank/DDBJ databases">
        <authorList>
            <person name="Regsiter A."/>
            <person name="william w."/>
        </authorList>
    </citation>
    <scope>NUCLEOTIDE SEQUENCE [LARGE SCALE GENOMIC DNA]</scope>
</reference>
<protein>
    <recommendedName>
        <fullName evidence="4">Phosphate-binding protein</fullName>
    </recommendedName>
</protein>
<evidence type="ECO:0000256" key="2">
    <source>
        <dbReference type="ARBA" id="ARBA00022448"/>
    </source>
</evidence>
<comment type="similarity">
    <text evidence="1 4">Belongs to the PstS family.</text>
</comment>
<feature type="compositionally biased region" description="Low complexity" evidence="5">
    <location>
        <begin position="40"/>
        <end position="61"/>
    </location>
</feature>
<keyword evidence="9" id="KW-1185">Reference proteome</keyword>
<evidence type="ECO:0000256" key="1">
    <source>
        <dbReference type="ARBA" id="ARBA00008725"/>
    </source>
</evidence>
<gene>
    <name evidence="8" type="primary">pstS</name>
    <name evidence="8" type="ORF">PL9214291111</name>
</gene>
<feature type="chain" id="PRO_5012068647" description="Phosphate-binding protein" evidence="6">
    <location>
        <begin position="29"/>
        <end position="394"/>
    </location>
</feature>
<dbReference type="AlphaFoldDB" id="A0A1J1LGC3"/>
<organism evidence="8 9">
    <name type="scientific">Planktothrix tepida PCC 9214</name>
    <dbReference type="NCBI Taxonomy" id="671072"/>
    <lineage>
        <taxon>Bacteria</taxon>
        <taxon>Bacillati</taxon>
        <taxon>Cyanobacteriota</taxon>
        <taxon>Cyanophyceae</taxon>
        <taxon>Oscillatoriophycideae</taxon>
        <taxon>Oscillatoriales</taxon>
        <taxon>Microcoleaceae</taxon>
        <taxon>Planktothrix</taxon>
    </lineage>
</organism>
<sequence>MLFRLNSLNPSRQFVAKCSALALSLSLAACGGSNTPTTQAPSPTTGTEGTPTATNTTAPNTTSGAVQLISLEKPVNLVGAGATFPAPLYQRWFSDIGAGTKNLQIDYQAVGSGAGVERFVQGLVQFGASDVAMKDDEIAKVTNGVLMLPMTAGSIVLAYNVPDLAELKLSQQNLVDIFSGKITNWNDPALATDNPGITLPDLPIQVVYRSDGSGTTGVFTKNLSAMSEEWKNSVGEGKTVQWPVGIGAKGNDGVTAQINQAPGAIGYIEYGYAKSANLKMADLQNKAGNFIKPTDAAAAKTLESVELPEDLRAFITNPEGADSYPIVTYSWILAYQKYDNPEVAKSVEAMIQYGLTEGQKISPELGYVPLPPAVVKKVAEKADQISPDFTIKVE</sequence>
<dbReference type="SUPFAM" id="SSF53850">
    <property type="entry name" value="Periplasmic binding protein-like II"/>
    <property type="match status" value="1"/>
</dbReference>
<feature type="region of interest" description="Disordered" evidence="5">
    <location>
        <begin position="33"/>
        <end position="61"/>
    </location>
</feature>
<evidence type="ECO:0000256" key="3">
    <source>
        <dbReference type="ARBA" id="ARBA00022592"/>
    </source>
</evidence>
<dbReference type="STRING" id="671072.PL9214291111"/>
<dbReference type="NCBIfam" id="TIGR00975">
    <property type="entry name" value="3a0107s03"/>
    <property type="match status" value="1"/>
</dbReference>
<evidence type="ECO:0000256" key="6">
    <source>
        <dbReference type="SAM" id="SignalP"/>
    </source>
</evidence>
<dbReference type="PANTHER" id="PTHR42996">
    <property type="entry name" value="PHOSPHATE-BINDING PROTEIN PSTS"/>
    <property type="match status" value="1"/>
</dbReference>
<feature type="signal peptide" evidence="6">
    <location>
        <begin position="1"/>
        <end position="28"/>
    </location>
</feature>
<dbReference type="Gene3D" id="3.40.190.10">
    <property type="entry name" value="Periplasmic binding protein-like II"/>
    <property type="match status" value="2"/>
</dbReference>
<dbReference type="CDD" id="cd13565">
    <property type="entry name" value="PBP2_PstS"/>
    <property type="match status" value="1"/>
</dbReference>
<dbReference type="GO" id="GO:0043190">
    <property type="term" value="C:ATP-binding cassette (ABC) transporter complex"/>
    <property type="evidence" value="ECO:0007669"/>
    <property type="project" value="InterPro"/>
</dbReference>
<dbReference type="GO" id="GO:0042301">
    <property type="term" value="F:phosphate ion binding"/>
    <property type="evidence" value="ECO:0007669"/>
    <property type="project" value="InterPro"/>
</dbReference>
<keyword evidence="2 4" id="KW-0813">Transport</keyword>
<dbReference type="RefSeq" id="WP_072718351.1">
    <property type="nucleotide sequence ID" value="NZ_LN889782.1"/>
</dbReference>
<dbReference type="InterPro" id="IPR024370">
    <property type="entry name" value="PBP_domain"/>
</dbReference>
<evidence type="ECO:0000313" key="9">
    <source>
        <dbReference type="Proteomes" id="UP000184315"/>
    </source>
</evidence>
<feature type="domain" description="PBP" evidence="7">
    <location>
        <begin position="60"/>
        <end position="353"/>
    </location>
</feature>